<keyword evidence="2" id="KW-0547">Nucleotide-binding</keyword>
<dbReference type="Proteomes" id="UP000824208">
    <property type="component" value="Unassembled WGS sequence"/>
</dbReference>
<dbReference type="SMART" id="SM00382">
    <property type="entry name" value="AAA"/>
    <property type="match status" value="1"/>
</dbReference>
<protein>
    <recommendedName>
        <fullName evidence="4">ABC-type quaternary amine transporter</fullName>
        <ecNumber evidence="4">7.6.2.9</ecNumber>
    </recommendedName>
</protein>
<dbReference type="GO" id="GO:0005524">
    <property type="term" value="F:ATP binding"/>
    <property type="evidence" value="ECO:0007669"/>
    <property type="project" value="UniProtKB-KW"/>
</dbReference>
<dbReference type="Pfam" id="PF00005">
    <property type="entry name" value="ABC_tran"/>
    <property type="match status" value="1"/>
</dbReference>
<dbReference type="InterPro" id="IPR003439">
    <property type="entry name" value="ABC_transporter-like_ATP-bd"/>
</dbReference>
<dbReference type="EMBL" id="DWYC01000075">
    <property type="protein sequence ID" value="HJB57598.1"/>
    <property type="molecule type" value="Genomic_DNA"/>
</dbReference>
<dbReference type="PROSITE" id="PS50893">
    <property type="entry name" value="ABC_TRANSPORTER_2"/>
    <property type="match status" value="1"/>
</dbReference>
<proteinExistence type="predicted"/>
<dbReference type="InterPro" id="IPR003593">
    <property type="entry name" value="AAA+_ATPase"/>
</dbReference>
<dbReference type="Pfam" id="PF08402">
    <property type="entry name" value="TOBE_2"/>
    <property type="match status" value="1"/>
</dbReference>
<dbReference type="InterPro" id="IPR017871">
    <property type="entry name" value="ABC_transporter-like_CS"/>
</dbReference>
<evidence type="ECO:0000259" key="5">
    <source>
        <dbReference type="PROSITE" id="PS50893"/>
    </source>
</evidence>
<dbReference type="PROSITE" id="PS00211">
    <property type="entry name" value="ABC_TRANSPORTER_1"/>
    <property type="match status" value="1"/>
</dbReference>
<name>A0A9D2S5D1_9FIRM</name>
<accession>A0A9D2S5D1</accession>
<dbReference type="EC" id="7.6.2.9" evidence="4"/>
<reference evidence="6" key="2">
    <citation type="submission" date="2021-04" db="EMBL/GenBank/DDBJ databases">
        <authorList>
            <person name="Gilroy R."/>
        </authorList>
    </citation>
    <scope>NUCLEOTIDE SEQUENCE</scope>
    <source>
        <strain evidence="6">CHK189-11263</strain>
    </source>
</reference>
<dbReference type="Gene3D" id="3.40.50.300">
    <property type="entry name" value="P-loop containing nucleotide triphosphate hydrolases"/>
    <property type="match status" value="1"/>
</dbReference>
<dbReference type="GO" id="GO:0015418">
    <property type="term" value="F:ABC-type quaternary ammonium compound transporting activity"/>
    <property type="evidence" value="ECO:0007669"/>
    <property type="project" value="UniProtKB-EC"/>
</dbReference>
<comment type="caution">
    <text evidence="6">The sequence shown here is derived from an EMBL/GenBank/DDBJ whole genome shotgun (WGS) entry which is preliminary data.</text>
</comment>
<evidence type="ECO:0000256" key="3">
    <source>
        <dbReference type="ARBA" id="ARBA00022840"/>
    </source>
</evidence>
<dbReference type="InterPro" id="IPR050093">
    <property type="entry name" value="ABC_SmlMolc_Importer"/>
</dbReference>
<dbReference type="SUPFAM" id="SSF50331">
    <property type="entry name" value="MOP-like"/>
    <property type="match status" value="1"/>
</dbReference>
<evidence type="ECO:0000256" key="2">
    <source>
        <dbReference type="ARBA" id="ARBA00022741"/>
    </source>
</evidence>
<dbReference type="GO" id="GO:0043190">
    <property type="term" value="C:ATP-binding cassette (ABC) transporter complex"/>
    <property type="evidence" value="ECO:0007669"/>
    <property type="project" value="InterPro"/>
</dbReference>
<dbReference type="InterPro" id="IPR013611">
    <property type="entry name" value="Transp-assoc_OB_typ2"/>
</dbReference>
<gene>
    <name evidence="6" type="ORF">H9714_08615</name>
</gene>
<dbReference type="FunFam" id="3.40.50.300:FF:000425">
    <property type="entry name" value="Probable ABC transporter, ATP-binding subunit"/>
    <property type="match status" value="1"/>
</dbReference>
<keyword evidence="1" id="KW-0813">Transport</keyword>
<dbReference type="SUPFAM" id="SSF52540">
    <property type="entry name" value="P-loop containing nucleoside triphosphate hydrolases"/>
    <property type="match status" value="1"/>
</dbReference>
<organism evidence="6 7">
    <name type="scientific">Candidatus Flavonifractor intestinipullorum</name>
    <dbReference type="NCBI Taxonomy" id="2838587"/>
    <lineage>
        <taxon>Bacteria</taxon>
        <taxon>Bacillati</taxon>
        <taxon>Bacillota</taxon>
        <taxon>Clostridia</taxon>
        <taxon>Eubacteriales</taxon>
        <taxon>Oscillospiraceae</taxon>
        <taxon>Flavonifractor</taxon>
    </lineage>
</organism>
<dbReference type="InterPro" id="IPR008995">
    <property type="entry name" value="Mo/tungstate-bd_C_term_dom"/>
</dbReference>
<dbReference type="PANTHER" id="PTHR42781:SF4">
    <property type="entry name" value="SPERMIDINE_PUTRESCINE IMPORT ATP-BINDING PROTEIN POTA"/>
    <property type="match status" value="1"/>
</dbReference>
<dbReference type="GO" id="GO:0016887">
    <property type="term" value="F:ATP hydrolysis activity"/>
    <property type="evidence" value="ECO:0007669"/>
    <property type="project" value="InterPro"/>
</dbReference>
<evidence type="ECO:0000313" key="7">
    <source>
        <dbReference type="Proteomes" id="UP000824208"/>
    </source>
</evidence>
<reference evidence="6" key="1">
    <citation type="journal article" date="2021" name="PeerJ">
        <title>Extensive microbial diversity within the chicken gut microbiome revealed by metagenomics and culture.</title>
        <authorList>
            <person name="Gilroy R."/>
            <person name="Ravi A."/>
            <person name="Getino M."/>
            <person name="Pursley I."/>
            <person name="Horton D.L."/>
            <person name="Alikhan N.F."/>
            <person name="Baker D."/>
            <person name="Gharbi K."/>
            <person name="Hall N."/>
            <person name="Watson M."/>
            <person name="Adriaenssens E.M."/>
            <person name="Foster-Nyarko E."/>
            <person name="Jarju S."/>
            <person name="Secka A."/>
            <person name="Antonio M."/>
            <person name="Oren A."/>
            <person name="Chaudhuri R.R."/>
            <person name="La Ragione R."/>
            <person name="Hildebrand F."/>
            <person name="Pallen M.J."/>
        </authorList>
    </citation>
    <scope>NUCLEOTIDE SEQUENCE</scope>
    <source>
        <strain evidence="6">CHK189-11263</strain>
    </source>
</reference>
<sequence>MKLEIENLSVSIGRTSILKGVSLAVEAGEFLSLLGPSGCGKSTLLKAVAGLLPLEEGRVSMDGRDLAPIPVHRRRAVILFQDMRLFPHLTVLENVAFPLKMQGTPRAERNRAAEALLERVELGEYARRRPGELSGGQQQRAALARALAARPELLMLDEPFSALDENLREGMRTLVKELHRDFHMTTVLVTHDREEALSLSDRVAVMFEGRIVQTGTPREVYRRPAARAVADYFGNCGYLRGRVEAGVFTCPCCRCAAAVPDGTYDLMLRGEALCPGAESGIPVTVSGVQFQGAETRVLFAGADGQRWSRTFREAPPWRVGERLTAGVDPGEGVLFPAEG</sequence>
<evidence type="ECO:0000256" key="4">
    <source>
        <dbReference type="ARBA" id="ARBA00066388"/>
    </source>
</evidence>
<dbReference type="AlphaFoldDB" id="A0A9D2S5D1"/>
<feature type="domain" description="ABC transporter" evidence="5">
    <location>
        <begin position="3"/>
        <end position="233"/>
    </location>
</feature>
<dbReference type="PANTHER" id="PTHR42781">
    <property type="entry name" value="SPERMIDINE/PUTRESCINE IMPORT ATP-BINDING PROTEIN POTA"/>
    <property type="match status" value="1"/>
</dbReference>
<evidence type="ECO:0000256" key="1">
    <source>
        <dbReference type="ARBA" id="ARBA00022448"/>
    </source>
</evidence>
<keyword evidence="3 6" id="KW-0067">ATP-binding</keyword>
<dbReference type="InterPro" id="IPR027417">
    <property type="entry name" value="P-loop_NTPase"/>
</dbReference>
<evidence type="ECO:0000313" key="6">
    <source>
        <dbReference type="EMBL" id="HJB57598.1"/>
    </source>
</evidence>